<dbReference type="InterPro" id="IPR032042">
    <property type="entry name" value="POT1PC"/>
</dbReference>
<evidence type="ECO:0000256" key="2">
    <source>
        <dbReference type="ARBA" id="ARBA00004574"/>
    </source>
</evidence>
<evidence type="ECO:0000256" key="4">
    <source>
        <dbReference type="ARBA" id="ARBA00015253"/>
    </source>
</evidence>
<dbReference type="PANTHER" id="PTHR14513:SF0">
    <property type="entry name" value="PROTECTION OF TELOMERES PROTEIN 1"/>
    <property type="match status" value="1"/>
</dbReference>
<dbReference type="SMART" id="SM00976">
    <property type="entry name" value="Telo_bind"/>
    <property type="match status" value="1"/>
</dbReference>
<dbReference type="InterPro" id="IPR011564">
    <property type="entry name" value="Telomer_end-bd_POT1/Cdc13"/>
</dbReference>
<dbReference type="CDD" id="cd04497">
    <property type="entry name" value="hPOT1_OB1_like"/>
    <property type="match status" value="1"/>
</dbReference>
<dbReference type="Pfam" id="PF02765">
    <property type="entry name" value="POT1"/>
    <property type="match status" value="1"/>
</dbReference>
<evidence type="ECO:0000313" key="11">
    <source>
        <dbReference type="EMBL" id="KAL2829247.1"/>
    </source>
</evidence>
<comment type="similarity">
    <text evidence="3">Belongs to the telombin family.</text>
</comment>
<evidence type="ECO:0000256" key="7">
    <source>
        <dbReference type="ARBA" id="ARBA00023125"/>
    </source>
</evidence>
<comment type="subcellular location">
    <subcellularLocation>
        <location evidence="2">Chromosome</location>
        <location evidence="2">Telomere</location>
    </subcellularLocation>
    <subcellularLocation>
        <location evidence="1">Nucleus</location>
    </subcellularLocation>
</comment>
<evidence type="ECO:0000256" key="6">
    <source>
        <dbReference type="ARBA" id="ARBA00022895"/>
    </source>
</evidence>
<comment type="caution">
    <text evidence="11">The sequence shown here is derived from an EMBL/GenBank/DDBJ whole genome shotgun (WGS) entry which is preliminary data.</text>
</comment>
<keyword evidence="6" id="KW-0779">Telomere</keyword>
<keyword evidence="8" id="KW-0539">Nucleus</keyword>
<keyword evidence="12" id="KW-1185">Reference proteome</keyword>
<evidence type="ECO:0000256" key="8">
    <source>
        <dbReference type="ARBA" id="ARBA00023242"/>
    </source>
</evidence>
<evidence type="ECO:0000313" key="12">
    <source>
        <dbReference type="Proteomes" id="UP001610335"/>
    </source>
</evidence>
<feature type="region of interest" description="Disordered" evidence="9">
    <location>
        <begin position="332"/>
        <end position="380"/>
    </location>
</feature>
<accession>A0ABR4INQ1</accession>
<dbReference type="SUPFAM" id="SSF50249">
    <property type="entry name" value="Nucleic acid-binding proteins"/>
    <property type="match status" value="2"/>
</dbReference>
<keyword evidence="7" id="KW-0238">DNA-binding</keyword>
<dbReference type="Proteomes" id="UP001610335">
    <property type="component" value="Unassembled WGS sequence"/>
</dbReference>
<dbReference type="InterPro" id="IPR028389">
    <property type="entry name" value="POT1"/>
</dbReference>
<dbReference type="EMBL" id="JBFXLS010000017">
    <property type="protein sequence ID" value="KAL2829247.1"/>
    <property type="molecule type" value="Genomic_DNA"/>
</dbReference>
<evidence type="ECO:0000256" key="3">
    <source>
        <dbReference type="ARBA" id="ARBA00008442"/>
    </source>
</evidence>
<dbReference type="InterPro" id="IPR012340">
    <property type="entry name" value="NA-bd_OB-fold"/>
</dbReference>
<evidence type="ECO:0000256" key="9">
    <source>
        <dbReference type="SAM" id="MobiDB-lite"/>
    </source>
</evidence>
<dbReference type="Pfam" id="PF16686">
    <property type="entry name" value="POT1PC"/>
    <property type="match status" value="1"/>
</dbReference>
<name>A0ABR4INQ1_9EURO</name>
<feature type="domain" description="Telomeric single stranded DNA binding POT1/Cdc13" evidence="10">
    <location>
        <begin position="10"/>
        <end position="151"/>
    </location>
</feature>
<evidence type="ECO:0000259" key="10">
    <source>
        <dbReference type="SMART" id="SM00976"/>
    </source>
</evidence>
<dbReference type="Gene3D" id="2.40.50.140">
    <property type="entry name" value="Nucleic acid-binding proteins"/>
    <property type="match status" value="2"/>
</dbReference>
<organism evidence="11 12">
    <name type="scientific">Aspergillus cavernicola</name>
    <dbReference type="NCBI Taxonomy" id="176166"/>
    <lineage>
        <taxon>Eukaryota</taxon>
        <taxon>Fungi</taxon>
        <taxon>Dikarya</taxon>
        <taxon>Ascomycota</taxon>
        <taxon>Pezizomycotina</taxon>
        <taxon>Eurotiomycetes</taxon>
        <taxon>Eurotiomycetidae</taxon>
        <taxon>Eurotiales</taxon>
        <taxon>Aspergillaceae</taxon>
        <taxon>Aspergillus</taxon>
        <taxon>Aspergillus subgen. Nidulantes</taxon>
    </lineage>
</organism>
<keyword evidence="5" id="KW-0158">Chromosome</keyword>
<feature type="compositionally biased region" description="Basic residues" evidence="9">
    <location>
        <begin position="358"/>
        <end position="369"/>
    </location>
</feature>
<sequence>MMLPGLPPNYVDVAKALVTRGAVNVIGVVVDVFGGAFKSQGTSFCITFTIKDCNLDNGHTWDGLKIKYFKDSETLLPPVKEGDVVLVRDLWVKLIEGRSLAVASQLNNIPWAVFRPDRDPISHGSALTGPIPFEPTYKEKAFASSLLAVCPNSFRAISTSKPDFGHTSVSRSTSNAQLKFSLLKDVKDRQYVDLIGEIVKIHDNDSEKAALYLTDYTSNENFFCYASDNDDNPNRGREGDEFNYLNRPKTKWNGPSGQMTVQITLWEPHASSVRERFKANDIVRLKNVRIKGSRVEGGILEGVLHTNRDNPRAANVFPVDFSNDPRVHQLIGRKEEFWKAHPRKSKRKTDEDPEPVSKKAKKKQRVKAQQKKEAGQTSLGLNKRDAVSTNIVPGVPTSMRHQTLEDIVNNDSHLNDSPEGIRYRLPFQNLCYLSTVRVVDFYPPLLEEFAVLQEHVSVGYDKKHDPDTSRTYQKWEWRFCLLVESAASSAPGQPKQRTKLWVSNSSSEYLLQCSALNLRKNPSRLEELRERLFLLWGDLEEKKREALHSRNDKQPLDLGPISSRPFNCCIKEYGIRCSHPRTSNDPDVDGSTSTCIDGDCFGWERRFGLDRTTIHV</sequence>
<evidence type="ECO:0000256" key="1">
    <source>
        <dbReference type="ARBA" id="ARBA00004123"/>
    </source>
</evidence>
<dbReference type="PANTHER" id="PTHR14513">
    <property type="entry name" value="PROTECTION OF TELOMERES 1"/>
    <property type="match status" value="1"/>
</dbReference>
<reference evidence="11 12" key="1">
    <citation type="submission" date="2024-07" db="EMBL/GenBank/DDBJ databases">
        <title>Section-level genome sequencing and comparative genomics of Aspergillus sections Usti and Cavernicolus.</title>
        <authorList>
            <consortium name="Lawrence Berkeley National Laboratory"/>
            <person name="Nybo J.L."/>
            <person name="Vesth T.C."/>
            <person name="Theobald S."/>
            <person name="Frisvad J.C."/>
            <person name="Larsen T.O."/>
            <person name="Kjaerboelling I."/>
            <person name="Rothschild-Mancinelli K."/>
            <person name="Lyhne E.K."/>
            <person name="Kogle M.E."/>
            <person name="Barry K."/>
            <person name="Clum A."/>
            <person name="Na H."/>
            <person name="Ledsgaard L."/>
            <person name="Lin J."/>
            <person name="Lipzen A."/>
            <person name="Kuo A."/>
            <person name="Riley R."/>
            <person name="Mondo S."/>
            <person name="LaButti K."/>
            <person name="Haridas S."/>
            <person name="Pangalinan J."/>
            <person name="Salamov A.A."/>
            <person name="Simmons B.A."/>
            <person name="Magnuson J.K."/>
            <person name="Chen J."/>
            <person name="Drula E."/>
            <person name="Henrissat B."/>
            <person name="Wiebenga A."/>
            <person name="Lubbers R.J."/>
            <person name="Gomes A.C."/>
            <person name="Makela M.R."/>
            <person name="Stajich J."/>
            <person name="Grigoriev I.V."/>
            <person name="Mortensen U.H."/>
            <person name="De vries R.P."/>
            <person name="Baker S.E."/>
            <person name="Andersen M.R."/>
        </authorList>
    </citation>
    <scope>NUCLEOTIDE SEQUENCE [LARGE SCALE GENOMIC DNA]</scope>
    <source>
        <strain evidence="11 12">CBS 600.67</strain>
    </source>
</reference>
<proteinExistence type="inferred from homology"/>
<protein>
    <recommendedName>
        <fullName evidence="4">Protection of telomeres protein 1</fullName>
    </recommendedName>
</protein>
<evidence type="ECO:0000256" key="5">
    <source>
        <dbReference type="ARBA" id="ARBA00022454"/>
    </source>
</evidence>
<gene>
    <name evidence="11" type="ORF">BDW59DRAFT_38385</name>
</gene>